<sequence>MALPPGWVSLRGSWDPTGSQFLRLSLLPESFSPQGSSPHGQLPGHELPTCLAQSRGMLAMGPARGVPPEGAPGSARLPLTHTGLLTAPCGCSFDPRVFGYEWTNIPPPSTPITCHKVAEGLSGSFNTTGTATSAGAPLATDIAPGSDVAPSPAADPYSQGPGDITDDLVLTEEMLQQEALRLFGHSLDAVGVSQDGPSSGPAPGDSGVTREEGGAMAAGSPVLPTSIPSYEYVQGQLGPNISNTATPTRPGPGSNIVLGSDVPNSLGAVPHNEDLGGTPEGLELSDEMLLEEALSLFDWSLDGVGVSQDTQSSNPMPGDPGDTGEAIPPCDSPLLELPDELLSLDFSILDSIDSILGLEDFVMWLEAQEPWGDAGMEPPPSQPAVPQKRGCKRRQSTLSPPPSKRRALAASPGGAGGRE</sequence>
<reference evidence="2" key="1">
    <citation type="submission" date="2025-08" db="UniProtKB">
        <authorList>
            <consortium name="Ensembl"/>
        </authorList>
    </citation>
    <scope>IDENTIFICATION</scope>
</reference>
<dbReference type="InterPro" id="IPR031535">
    <property type="entry name" value="PRR22"/>
</dbReference>
<dbReference type="Pfam" id="PF15776">
    <property type="entry name" value="PRR22"/>
    <property type="match status" value="1"/>
</dbReference>
<feature type="compositionally biased region" description="Low complexity" evidence="1">
    <location>
        <begin position="193"/>
        <end position="207"/>
    </location>
</feature>
<accession>A0A8C8BP87</accession>
<keyword evidence="3" id="KW-1185">Reference proteome</keyword>
<name>A0A8C8BP87_9STRI</name>
<feature type="region of interest" description="Disordered" evidence="1">
    <location>
        <begin position="144"/>
        <end position="163"/>
    </location>
</feature>
<dbReference type="AlphaFoldDB" id="A0A8C8BP87"/>
<organism evidence="2 3">
    <name type="scientific">Otus sunia</name>
    <name type="common">Oriental scops-owl</name>
    <dbReference type="NCBI Taxonomy" id="257818"/>
    <lineage>
        <taxon>Eukaryota</taxon>
        <taxon>Metazoa</taxon>
        <taxon>Chordata</taxon>
        <taxon>Craniata</taxon>
        <taxon>Vertebrata</taxon>
        <taxon>Euteleostomi</taxon>
        <taxon>Archelosauria</taxon>
        <taxon>Archosauria</taxon>
        <taxon>Dinosauria</taxon>
        <taxon>Saurischia</taxon>
        <taxon>Theropoda</taxon>
        <taxon>Coelurosauria</taxon>
        <taxon>Aves</taxon>
        <taxon>Neognathae</taxon>
        <taxon>Neoaves</taxon>
        <taxon>Telluraves</taxon>
        <taxon>Strigiformes</taxon>
        <taxon>Strigidae</taxon>
        <taxon>Otus</taxon>
    </lineage>
</organism>
<feature type="region of interest" description="Disordered" evidence="1">
    <location>
        <begin position="191"/>
        <end position="222"/>
    </location>
</feature>
<evidence type="ECO:0000313" key="2">
    <source>
        <dbReference type="Ensembl" id="ENSOSUP00000020629.1"/>
    </source>
</evidence>
<protein>
    <submittedName>
        <fullName evidence="2">Uncharacterized protein</fullName>
    </submittedName>
</protein>
<dbReference type="Proteomes" id="UP000694552">
    <property type="component" value="Unplaced"/>
</dbReference>
<reference evidence="2" key="2">
    <citation type="submission" date="2025-09" db="UniProtKB">
        <authorList>
            <consortium name="Ensembl"/>
        </authorList>
    </citation>
    <scope>IDENTIFICATION</scope>
</reference>
<evidence type="ECO:0000313" key="3">
    <source>
        <dbReference type="Proteomes" id="UP000694552"/>
    </source>
</evidence>
<proteinExistence type="predicted"/>
<feature type="region of interest" description="Disordered" evidence="1">
    <location>
        <begin position="307"/>
        <end position="332"/>
    </location>
</feature>
<feature type="region of interest" description="Disordered" evidence="1">
    <location>
        <begin position="372"/>
        <end position="419"/>
    </location>
</feature>
<dbReference type="Ensembl" id="ENSOSUT00000021278.1">
    <property type="protein sequence ID" value="ENSOSUP00000020629.1"/>
    <property type="gene ID" value="ENSOSUG00000014393.1"/>
</dbReference>
<evidence type="ECO:0000256" key="1">
    <source>
        <dbReference type="SAM" id="MobiDB-lite"/>
    </source>
</evidence>